<evidence type="ECO:0000313" key="11">
    <source>
        <dbReference type="EMBL" id="OVE98258.1"/>
    </source>
</evidence>
<keyword evidence="2 8" id="KW-0813">Transport</keyword>
<dbReference type="GO" id="GO:0009401">
    <property type="term" value="P:phosphoenolpyruvate-dependent sugar phosphotransferase system"/>
    <property type="evidence" value="ECO:0007669"/>
    <property type="project" value="InterPro"/>
</dbReference>
<keyword evidence="5 9" id="KW-0812">Transmembrane</keyword>
<evidence type="ECO:0000256" key="8">
    <source>
        <dbReference type="PIRNR" id="PIRNR006351"/>
    </source>
</evidence>
<keyword evidence="4 8" id="KW-0762">Sugar transport</keyword>
<dbReference type="AlphaFoldDB" id="A0A202FCU0"/>
<keyword evidence="7 8" id="KW-0472">Membrane</keyword>
<feature type="transmembrane region" description="Helical" evidence="9">
    <location>
        <begin position="41"/>
        <end position="63"/>
    </location>
</feature>
<dbReference type="InterPro" id="IPR003352">
    <property type="entry name" value="PTS_EIIC"/>
</dbReference>
<reference evidence="11 12" key="1">
    <citation type="submission" date="2017-03" db="EMBL/GenBank/DDBJ databases">
        <title>Genome sequence of Lactobacillus bobalius KACC 16343.</title>
        <authorList>
            <person name="Chun J."/>
        </authorList>
    </citation>
    <scope>NUCLEOTIDE SEQUENCE [LARGE SCALE GENOMIC DNA]</scope>
    <source>
        <strain evidence="11 12">KACC 16343</strain>
    </source>
</reference>
<dbReference type="PIRSF" id="PIRSF006351">
    <property type="entry name" value="PTS_EIIC-Cellobiose"/>
    <property type="match status" value="1"/>
</dbReference>
<dbReference type="InterPro" id="IPR051088">
    <property type="entry name" value="PTS_Sugar-EIIC/EIIB"/>
</dbReference>
<feature type="transmembrane region" description="Helical" evidence="9">
    <location>
        <begin position="208"/>
        <end position="228"/>
    </location>
</feature>
<accession>A0A202FCU0</accession>
<organism evidence="11 12">
    <name type="scientific">Companilactobacillus bobalius</name>
    <dbReference type="NCBI Taxonomy" id="2801451"/>
    <lineage>
        <taxon>Bacteria</taxon>
        <taxon>Bacillati</taxon>
        <taxon>Bacillota</taxon>
        <taxon>Bacilli</taxon>
        <taxon>Lactobacillales</taxon>
        <taxon>Lactobacillaceae</taxon>
        <taxon>Companilactobacillus</taxon>
    </lineage>
</organism>
<comment type="function">
    <text evidence="8">The phosphoenolpyruvate-dependent sugar phosphotransferase system (PTS), a major carbohydrate active -transport system, catalyzes the phosphorylation of incoming sugar substrates concomitant with their translocation across the cell membrane.</text>
</comment>
<dbReference type="PANTHER" id="PTHR33989:SF4">
    <property type="entry name" value="PTS SYSTEM N,N'-DIACETYLCHITOBIOSE-SPECIFIC EIIC COMPONENT"/>
    <property type="match status" value="1"/>
</dbReference>
<feature type="transmembrane region" description="Helical" evidence="9">
    <location>
        <begin position="99"/>
        <end position="117"/>
    </location>
</feature>
<comment type="caution">
    <text evidence="11">The sequence shown here is derived from an EMBL/GenBank/DDBJ whole genome shotgun (WGS) entry which is preliminary data.</text>
</comment>
<feature type="transmembrane region" description="Helical" evidence="9">
    <location>
        <begin position="364"/>
        <end position="389"/>
    </location>
</feature>
<comment type="subcellular location">
    <subcellularLocation>
        <location evidence="1">Cell membrane</location>
        <topology evidence="1">Multi-pass membrane protein</topology>
    </subcellularLocation>
</comment>
<evidence type="ECO:0000256" key="5">
    <source>
        <dbReference type="ARBA" id="ARBA00022692"/>
    </source>
</evidence>
<sequence>MRYTFPDIYNESMQVFFMRIQFNNKLEEKLILGTLKLQKFFIYRVIQRTLLLIFPFALFGSFVKIIQTVVIGKEGFLTDVFPDLSNDFIYRQIDNIATGLYNLSLGWISVIAIFGAAKYTAKHFNRDDQLAGITGVSSLLIIDYTYSKVQTFSFHPQILGMRGLLLAIILGISIGWIFKKTSRPVPDYVKLGGAPSVIERSFISAKPIIVSLLIAMLFSTLINVTYYAEAPGNYINALASEYTSKSPLGQLFKTFIFSIYTLVMSFFGWSGTYSSAGTEKMDTLSTVNLNYALNKHTAWNTPNPFTSSALYHAFATFGGTGAVLGLIIAILIVAKDEDFQTVARWAIIPSLFNIGSGLMTGIPILFNIIFLIPFILAPVANMTMAALAIQLRLMPPSVYPVPIGTPGPLIAFIGTNGSWQALIFSILTIVISVYIYIPFVKMAIKVKELDNLSLEEGVN</sequence>
<evidence type="ECO:0000256" key="6">
    <source>
        <dbReference type="ARBA" id="ARBA00022989"/>
    </source>
</evidence>
<keyword evidence="6 9" id="KW-1133">Transmembrane helix</keyword>
<gene>
    <name evidence="11" type="ORF">LKACC16343_01144</name>
</gene>
<dbReference type="Pfam" id="PF02378">
    <property type="entry name" value="PTS_EIIC"/>
    <property type="match status" value="1"/>
</dbReference>
<feature type="transmembrane region" description="Helical" evidence="9">
    <location>
        <begin position="158"/>
        <end position="178"/>
    </location>
</feature>
<feature type="transmembrane region" description="Helical" evidence="9">
    <location>
        <begin position="409"/>
        <end position="437"/>
    </location>
</feature>
<dbReference type="GO" id="GO:0005886">
    <property type="term" value="C:plasma membrane"/>
    <property type="evidence" value="ECO:0007669"/>
    <property type="project" value="UniProtKB-SubCell"/>
</dbReference>
<evidence type="ECO:0000256" key="9">
    <source>
        <dbReference type="SAM" id="Phobius"/>
    </source>
</evidence>
<name>A0A202FCU0_9LACO</name>
<evidence type="ECO:0000313" key="12">
    <source>
        <dbReference type="Proteomes" id="UP000196232"/>
    </source>
</evidence>
<protein>
    <recommendedName>
        <fullName evidence="8">Permease IIC component</fullName>
    </recommendedName>
</protein>
<evidence type="ECO:0000256" key="1">
    <source>
        <dbReference type="ARBA" id="ARBA00004651"/>
    </source>
</evidence>
<dbReference type="PROSITE" id="PS51105">
    <property type="entry name" value="PTS_EIIC_TYPE_3"/>
    <property type="match status" value="1"/>
</dbReference>
<dbReference type="EMBL" id="MYFM01000003">
    <property type="protein sequence ID" value="OVE98258.1"/>
    <property type="molecule type" value="Genomic_DNA"/>
</dbReference>
<feature type="domain" description="PTS EIIC type-3" evidence="10">
    <location>
        <begin position="26"/>
        <end position="439"/>
    </location>
</feature>
<proteinExistence type="predicted"/>
<dbReference type="GO" id="GO:0008982">
    <property type="term" value="F:protein-N(PI)-phosphohistidine-sugar phosphotransferase activity"/>
    <property type="evidence" value="ECO:0007669"/>
    <property type="project" value="UniProtKB-UniRule"/>
</dbReference>
<evidence type="ECO:0000256" key="3">
    <source>
        <dbReference type="ARBA" id="ARBA00022475"/>
    </source>
</evidence>
<dbReference type="InterPro" id="IPR004501">
    <property type="entry name" value="PTS_EIIC_3"/>
</dbReference>
<keyword evidence="3 8" id="KW-1003">Cell membrane</keyword>
<dbReference type="Proteomes" id="UP000196232">
    <property type="component" value="Unassembled WGS sequence"/>
</dbReference>
<feature type="transmembrane region" description="Helical" evidence="9">
    <location>
        <begin position="248"/>
        <end position="269"/>
    </location>
</feature>
<evidence type="ECO:0000256" key="7">
    <source>
        <dbReference type="ARBA" id="ARBA00023136"/>
    </source>
</evidence>
<dbReference type="InterPro" id="IPR004796">
    <property type="entry name" value="PTS_IIC_cello"/>
</dbReference>
<feature type="transmembrane region" description="Helical" evidence="9">
    <location>
        <begin position="309"/>
        <end position="334"/>
    </location>
</feature>
<evidence type="ECO:0000259" key="10">
    <source>
        <dbReference type="PROSITE" id="PS51105"/>
    </source>
</evidence>
<evidence type="ECO:0000256" key="2">
    <source>
        <dbReference type="ARBA" id="ARBA00022448"/>
    </source>
</evidence>
<dbReference type="PANTHER" id="PTHR33989">
    <property type="match status" value="1"/>
</dbReference>
<dbReference type="GO" id="GO:1902815">
    <property type="term" value="P:N,N'-diacetylchitobiose import"/>
    <property type="evidence" value="ECO:0007669"/>
    <property type="project" value="TreeGrafter"/>
</dbReference>
<evidence type="ECO:0000256" key="4">
    <source>
        <dbReference type="ARBA" id="ARBA00022597"/>
    </source>
</evidence>